<dbReference type="PANTHER" id="PTHR48111:SF1">
    <property type="entry name" value="TWO-COMPONENT RESPONSE REGULATOR ORR33"/>
    <property type="match status" value="1"/>
</dbReference>
<evidence type="ECO:0000313" key="9">
    <source>
        <dbReference type="Proteomes" id="UP000199501"/>
    </source>
</evidence>
<dbReference type="SUPFAM" id="SSF46894">
    <property type="entry name" value="C-terminal effector domain of the bipartite response regulators"/>
    <property type="match status" value="1"/>
</dbReference>
<dbReference type="AlphaFoldDB" id="A0A1G6WZP7"/>
<dbReference type="InterPro" id="IPR016032">
    <property type="entry name" value="Sig_transdc_resp-reg_C-effctor"/>
</dbReference>
<dbReference type="CDD" id="cd00383">
    <property type="entry name" value="trans_reg_C"/>
    <property type="match status" value="1"/>
</dbReference>
<feature type="DNA-binding region" description="OmpR/PhoB-type" evidence="6">
    <location>
        <begin position="56"/>
        <end position="154"/>
    </location>
</feature>
<dbReference type="InterPro" id="IPR036388">
    <property type="entry name" value="WH-like_DNA-bd_sf"/>
</dbReference>
<evidence type="ECO:0000256" key="1">
    <source>
        <dbReference type="ARBA" id="ARBA00022553"/>
    </source>
</evidence>
<keyword evidence="9" id="KW-1185">Reference proteome</keyword>
<dbReference type="Proteomes" id="UP000199501">
    <property type="component" value="Unassembled WGS sequence"/>
</dbReference>
<dbReference type="InterPro" id="IPR039420">
    <property type="entry name" value="WalR-like"/>
</dbReference>
<dbReference type="RefSeq" id="WP_091455842.1">
    <property type="nucleotide sequence ID" value="NZ_FMZZ01000016.1"/>
</dbReference>
<keyword evidence="4 6" id="KW-0238">DNA-binding</keyword>
<accession>A0A1G6WZP7</accession>
<dbReference type="GO" id="GO:0000156">
    <property type="term" value="F:phosphorelay response regulator activity"/>
    <property type="evidence" value="ECO:0007669"/>
    <property type="project" value="TreeGrafter"/>
</dbReference>
<dbReference type="InterPro" id="IPR001867">
    <property type="entry name" value="OmpR/PhoB-type_DNA-bd"/>
</dbReference>
<evidence type="ECO:0000256" key="2">
    <source>
        <dbReference type="ARBA" id="ARBA00023012"/>
    </source>
</evidence>
<evidence type="ECO:0000256" key="4">
    <source>
        <dbReference type="ARBA" id="ARBA00023125"/>
    </source>
</evidence>
<gene>
    <name evidence="8" type="ORF">SAMN05216174_11636</name>
</gene>
<name>A0A1G6WZP7_9PSEU</name>
<dbReference type="Gene3D" id="1.10.10.10">
    <property type="entry name" value="Winged helix-like DNA-binding domain superfamily/Winged helix DNA-binding domain"/>
    <property type="match status" value="1"/>
</dbReference>
<dbReference type="GO" id="GO:0006355">
    <property type="term" value="P:regulation of DNA-templated transcription"/>
    <property type="evidence" value="ECO:0007669"/>
    <property type="project" value="InterPro"/>
</dbReference>
<dbReference type="OrthoDB" id="8927943at2"/>
<protein>
    <submittedName>
        <fullName evidence="8">Transcriptional regulatory protein, C terminal</fullName>
    </submittedName>
</protein>
<dbReference type="Pfam" id="PF00486">
    <property type="entry name" value="Trans_reg_C"/>
    <property type="match status" value="1"/>
</dbReference>
<reference evidence="9" key="1">
    <citation type="submission" date="2016-10" db="EMBL/GenBank/DDBJ databases">
        <authorList>
            <person name="Varghese N."/>
            <person name="Submissions S."/>
        </authorList>
    </citation>
    <scope>NUCLEOTIDE SEQUENCE [LARGE SCALE GENOMIC DNA]</scope>
    <source>
        <strain evidence="9">IBRC-M 10403</strain>
    </source>
</reference>
<keyword evidence="5" id="KW-0804">Transcription</keyword>
<evidence type="ECO:0000259" key="7">
    <source>
        <dbReference type="PROSITE" id="PS51755"/>
    </source>
</evidence>
<keyword evidence="1" id="KW-0597">Phosphoprotein</keyword>
<keyword evidence="2" id="KW-0902">Two-component regulatory system</keyword>
<feature type="domain" description="OmpR/PhoB-type" evidence="7">
    <location>
        <begin position="56"/>
        <end position="154"/>
    </location>
</feature>
<dbReference type="SMART" id="SM00862">
    <property type="entry name" value="Trans_reg_C"/>
    <property type="match status" value="1"/>
</dbReference>
<evidence type="ECO:0000256" key="6">
    <source>
        <dbReference type="PROSITE-ProRule" id="PRU01091"/>
    </source>
</evidence>
<dbReference type="GO" id="GO:0005829">
    <property type="term" value="C:cytosol"/>
    <property type="evidence" value="ECO:0007669"/>
    <property type="project" value="TreeGrafter"/>
</dbReference>
<sequence length="164" mass="18188">MAAPLQHVQNQPTRLSLTVNVTADADRIPTLTADLLRALNAFGDQQVTVTETPTRSGVLVALPGTRAPLRVLVDARRVLWHGEEIALTRLEFDLLLFLAANPGRVHRRRGLMTEVWHTSYVSERTVDVHIRRLRGKLGPALVRTVRGVGYQFGDPSLVSIEQGE</sequence>
<dbReference type="STRING" id="1271860.SAMN05216174_11636"/>
<organism evidence="8 9">
    <name type="scientific">Actinokineospora iranica</name>
    <dbReference type="NCBI Taxonomy" id="1271860"/>
    <lineage>
        <taxon>Bacteria</taxon>
        <taxon>Bacillati</taxon>
        <taxon>Actinomycetota</taxon>
        <taxon>Actinomycetes</taxon>
        <taxon>Pseudonocardiales</taxon>
        <taxon>Pseudonocardiaceae</taxon>
        <taxon>Actinokineospora</taxon>
    </lineage>
</organism>
<evidence type="ECO:0000256" key="3">
    <source>
        <dbReference type="ARBA" id="ARBA00023015"/>
    </source>
</evidence>
<dbReference type="PROSITE" id="PS51755">
    <property type="entry name" value="OMPR_PHOB"/>
    <property type="match status" value="1"/>
</dbReference>
<evidence type="ECO:0000256" key="5">
    <source>
        <dbReference type="ARBA" id="ARBA00023163"/>
    </source>
</evidence>
<dbReference type="PANTHER" id="PTHR48111">
    <property type="entry name" value="REGULATOR OF RPOS"/>
    <property type="match status" value="1"/>
</dbReference>
<dbReference type="EMBL" id="FMZZ01000016">
    <property type="protein sequence ID" value="SDD71358.1"/>
    <property type="molecule type" value="Genomic_DNA"/>
</dbReference>
<keyword evidence="3" id="KW-0805">Transcription regulation</keyword>
<dbReference type="GO" id="GO:0032993">
    <property type="term" value="C:protein-DNA complex"/>
    <property type="evidence" value="ECO:0007669"/>
    <property type="project" value="TreeGrafter"/>
</dbReference>
<proteinExistence type="predicted"/>
<evidence type="ECO:0000313" key="8">
    <source>
        <dbReference type="EMBL" id="SDD71358.1"/>
    </source>
</evidence>
<dbReference type="GO" id="GO:0000976">
    <property type="term" value="F:transcription cis-regulatory region binding"/>
    <property type="evidence" value="ECO:0007669"/>
    <property type="project" value="TreeGrafter"/>
</dbReference>